<gene>
    <name evidence="2" type="ORF">K504DRAFT_66449</name>
</gene>
<dbReference type="AlphaFoldDB" id="A0A6G1K2V7"/>
<sequence>MSVVYESPKKEPPLRKRQLRRAPAQQHLQSPFTALHHVICEATDRRTLRKDRKPRTPHVIIPV</sequence>
<evidence type="ECO:0000313" key="3">
    <source>
        <dbReference type="Proteomes" id="UP000799428"/>
    </source>
</evidence>
<dbReference type="Proteomes" id="UP000799428">
    <property type="component" value="Unassembled WGS sequence"/>
</dbReference>
<organism evidence="2 3">
    <name type="scientific">Pleomassaria siparia CBS 279.74</name>
    <dbReference type="NCBI Taxonomy" id="1314801"/>
    <lineage>
        <taxon>Eukaryota</taxon>
        <taxon>Fungi</taxon>
        <taxon>Dikarya</taxon>
        <taxon>Ascomycota</taxon>
        <taxon>Pezizomycotina</taxon>
        <taxon>Dothideomycetes</taxon>
        <taxon>Pleosporomycetidae</taxon>
        <taxon>Pleosporales</taxon>
        <taxon>Pleomassariaceae</taxon>
        <taxon>Pleomassaria</taxon>
    </lineage>
</organism>
<evidence type="ECO:0000256" key="1">
    <source>
        <dbReference type="SAM" id="MobiDB-lite"/>
    </source>
</evidence>
<protein>
    <submittedName>
        <fullName evidence="2">Uncharacterized protein</fullName>
    </submittedName>
</protein>
<reference evidence="2" key="1">
    <citation type="journal article" date="2020" name="Stud. Mycol.">
        <title>101 Dothideomycetes genomes: a test case for predicting lifestyles and emergence of pathogens.</title>
        <authorList>
            <person name="Haridas S."/>
            <person name="Albert R."/>
            <person name="Binder M."/>
            <person name="Bloem J."/>
            <person name="Labutti K."/>
            <person name="Salamov A."/>
            <person name="Andreopoulos B."/>
            <person name="Baker S."/>
            <person name="Barry K."/>
            <person name="Bills G."/>
            <person name="Bluhm B."/>
            <person name="Cannon C."/>
            <person name="Castanera R."/>
            <person name="Culley D."/>
            <person name="Daum C."/>
            <person name="Ezra D."/>
            <person name="Gonzalez J."/>
            <person name="Henrissat B."/>
            <person name="Kuo A."/>
            <person name="Liang C."/>
            <person name="Lipzen A."/>
            <person name="Lutzoni F."/>
            <person name="Magnuson J."/>
            <person name="Mondo S."/>
            <person name="Nolan M."/>
            <person name="Ohm R."/>
            <person name="Pangilinan J."/>
            <person name="Park H.-J."/>
            <person name="Ramirez L."/>
            <person name="Alfaro M."/>
            <person name="Sun H."/>
            <person name="Tritt A."/>
            <person name="Yoshinaga Y."/>
            <person name="Zwiers L.-H."/>
            <person name="Turgeon B."/>
            <person name="Goodwin S."/>
            <person name="Spatafora J."/>
            <person name="Crous P."/>
            <person name="Grigoriev I."/>
        </authorList>
    </citation>
    <scope>NUCLEOTIDE SEQUENCE</scope>
    <source>
        <strain evidence="2">CBS 279.74</strain>
    </source>
</reference>
<name>A0A6G1K2V7_9PLEO</name>
<proteinExistence type="predicted"/>
<evidence type="ECO:0000313" key="2">
    <source>
        <dbReference type="EMBL" id="KAF2706781.1"/>
    </source>
</evidence>
<dbReference type="EMBL" id="MU005775">
    <property type="protein sequence ID" value="KAF2706781.1"/>
    <property type="molecule type" value="Genomic_DNA"/>
</dbReference>
<feature type="region of interest" description="Disordered" evidence="1">
    <location>
        <begin position="1"/>
        <end position="30"/>
    </location>
</feature>
<accession>A0A6G1K2V7</accession>
<keyword evidence="3" id="KW-1185">Reference proteome</keyword>